<gene>
    <name evidence="1" type="ordered locus">MTR_4g128200</name>
</gene>
<dbReference type="PaxDb" id="3880-AES92321"/>
<evidence type="ECO:0000313" key="2">
    <source>
        <dbReference type="EnsemblPlants" id="AES92321"/>
    </source>
</evidence>
<reference evidence="2" key="3">
    <citation type="submission" date="2015-04" db="UniProtKB">
        <authorList>
            <consortium name="EnsemblPlants"/>
        </authorList>
    </citation>
    <scope>IDENTIFICATION</scope>
    <source>
        <strain evidence="2">cv. Jemalong A17</strain>
    </source>
</reference>
<dbReference type="HOGENOM" id="CLU_2982078_0_0_1"/>
<organism evidence="1 3">
    <name type="scientific">Medicago truncatula</name>
    <name type="common">Barrel medic</name>
    <name type="synonym">Medicago tribuloides</name>
    <dbReference type="NCBI Taxonomy" id="3880"/>
    <lineage>
        <taxon>Eukaryota</taxon>
        <taxon>Viridiplantae</taxon>
        <taxon>Streptophyta</taxon>
        <taxon>Embryophyta</taxon>
        <taxon>Tracheophyta</taxon>
        <taxon>Spermatophyta</taxon>
        <taxon>Magnoliopsida</taxon>
        <taxon>eudicotyledons</taxon>
        <taxon>Gunneridae</taxon>
        <taxon>Pentapetalae</taxon>
        <taxon>rosids</taxon>
        <taxon>fabids</taxon>
        <taxon>Fabales</taxon>
        <taxon>Fabaceae</taxon>
        <taxon>Papilionoideae</taxon>
        <taxon>50 kb inversion clade</taxon>
        <taxon>NPAAA clade</taxon>
        <taxon>Hologalegina</taxon>
        <taxon>IRL clade</taxon>
        <taxon>Trifolieae</taxon>
        <taxon>Medicago</taxon>
    </lineage>
</organism>
<dbReference type="EMBL" id="CM001220">
    <property type="protein sequence ID" value="AES92321.1"/>
    <property type="molecule type" value="Genomic_DNA"/>
</dbReference>
<sequence>MTRVTKPMHLLEANIEELEARIEAQIGEEIKKDGKYRNFYDREAVTEMKTVLTCGRRP</sequence>
<evidence type="ECO:0000313" key="3">
    <source>
        <dbReference type="Proteomes" id="UP000002051"/>
    </source>
</evidence>
<protein>
    <submittedName>
        <fullName evidence="1 2">Uncharacterized protein</fullName>
    </submittedName>
</protein>
<accession>G7JVG2</accession>
<reference evidence="1 3" key="2">
    <citation type="journal article" date="2014" name="BMC Genomics">
        <title>An improved genome release (version Mt4.0) for the model legume Medicago truncatula.</title>
        <authorList>
            <person name="Tang H."/>
            <person name="Krishnakumar V."/>
            <person name="Bidwell S."/>
            <person name="Rosen B."/>
            <person name="Chan A."/>
            <person name="Zhou S."/>
            <person name="Gentzbittel L."/>
            <person name="Childs K.L."/>
            <person name="Yandell M."/>
            <person name="Gundlach H."/>
            <person name="Mayer K.F."/>
            <person name="Schwartz D.C."/>
            <person name="Town C.D."/>
        </authorList>
    </citation>
    <scope>GENOME REANNOTATION</scope>
    <source>
        <strain evidence="2 3">cv. Jemalong A17</strain>
    </source>
</reference>
<proteinExistence type="predicted"/>
<keyword evidence="3" id="KW-1185">Reference proteome</keyword>
<reference evidence="1 3" key="1">
    <citation type="journal article" date="2011" name="Nature">
        <title>The Medicago genome provides insight into the evolution of rhizobial symbioses.</title>
        <authorList>
            <person name="Young N.D."/>
            <person name="Debelle F."/>
            <person name="Oldroyd G.E."/>
            <person name="Geurts R."/>
            <person name="Cannon S.B."/>
            <person name="Udvardi M.K."/>
            <person name="Benedito V.A."/>
            <person name="Mayer K.F."/>
            <person name="Gouzy J."/>
            <person name="Schoof H."/>
            <person name="Van de Peer Y."/>
            <person name="Proost S."/>
            <person name="Cook D.R."/>
            <person name="Meyers B.C."/>
            <person name="Spannagl M."/>
            <person name="Cheung F."/>
            <person name="De Mita S."/>
            <person name="Krishnakumar V."/>
            <person name="Gundlach H."/>
            <person name="Zhou S."/>
            <person name="Mudge J."/>
            <person name="Bharti A.K."/>
            <person name="Murray J.D."/>
            <person name="Naoumkina M.A."/>
            <person name="Rosen B."/>
            <person name="Silverstein K.A."/>
            <person name="Tang H."/>
            <person name="Rombauts S."/>
            <person name="Zhao P.X."/>
            <person name="Zhou P."/>
            <person name="Barbe V."/>
            <person name="Bardou P."/>
            <person name="Bechner M."/>
            <person name="Bellec A."/>
            <person name="Berger A."/>
            <person name="Berges H."/>
            <person name="Bidwell S."/>
            <person name="Bisseling T."/>
            <person name="Choisne N."/>
            <person name="Couloux A."/>
            <person name="Denny R."/>
            <person name="Deshpande S."/>
            <person name="Dai X."/>
            <person name="Doyle J.J."/>
            <person name="Dudez A.M."/>
            <person name="Farmer A.D."/>
            <person name="Fouteau S."/>
            <person name="Franken C."/>
            <person name="Gibelin C."/>
            <person name="Gish J."/>
            <person name="Goldstein S."/>
            <person name="Gonzalez A.J."/>
            <person name="Green P.J."/>
            <person name="Hallab A."/>
            <person name="Hartog M."/>
            <person name="Hua A."/>
            <person name="Humphray S.J."/>
            <person name="Jeong D.H."/>
            <person name="Jing Y."/>
            <person name="Jocker A."/>
            <person name="Kenton S.M."/>
            <person name="Kim D.J."/>
            <person name="Klee K."/>
            <person name="Lai H."/>
            <person name="Lang C."/>
            <person name="Lin S."/>
            <person name="Macmil S.L."/>
            <person name="Magdelenat G."/>
            <person name="Matthews L."/>
            <person name="McCorrison J."/>
            <person name="Monaghan E.L."/>
            <person name="Mun J.H."/>
            <person name="Najar F.Z."/>
            <person name="Nicholson C."/>
            <person name="Noirot C."/>
            <person name="O'Bleness M."/>
            <person name="Paule C.R."/>
            <person name="Poulain J."/>
            <person name="Prion F."/>
            <person name="Qin B."/>
            <person name="Qu C."/>
            <person name="Retzel E.F."/>
            <person name="Riddle C."/>
            <person name="Sallet E."/>
            <person name="Samain S."/>
            <person name="Samson N."/>
            <person name="Sanders I."/>
            <person name="Saurat O."/>
            <person name="Scarpelli C."/>
            <person name="Schiex T."/>
            <person name="Segurens B."/>
            <person name="Severin A.J."/>
            <person name="Sherrier D.J."/>
            <person name="Shi R."/>
            <person name="Sims S."/>
            <person name="Singer S.R."/>
            <person name="Sinharoy S."/>
            <person name="Sterck L."/>
            <person name="Viollet A."/>
            <person name="Wang B.B."/>
            <person name="Wang K."/>
            <person name="Wang M."/>
            <person name="Wang X."/>
            <person name="Warfsmann J."/>
            <person name="Weissenbach J."/>
            <person name="White D.D."/>
            <person name="White J.D."/>
            <person name="Wiley G.B."/>
            <person name="Wincker P."/>
            <person name="Xing Y."/>
            <person name="Yang L."/>
            <person name="Yao Z."/>
            <person name="Ying F."/>
            <person name="Zhai J."/>
            <person name="Zhou L."/>
            <person name="Zuber A."/>
            <person name="Denarie J."/>
            <person name="Dixon R.A."/>
            <person name="May G.D."/>
            <person name="Schwartz D.C."/>
            <person name="Rogers J."/>
            <person name="Quetier F."/>
            <person name="Town C.D."/>
            <person name="Roe B.A."/>
        </authorList>
    </citation>
    <scope>NUCLEOTIDE SEQUENCE [LARGE SCALE GENOMIC DNA]</scope>
    <source>
        <strain evidence="1">A17</strain>
        <strain evidence="2 3">cv. Jemalong A17</strain>
    </source>
</reference>
<name>G7JVG2_MEDTR</name>
<dbReference type="AlphaFoldDB" id="G7JVG2"/>
<dbReference type="EnsemblPlants" id="AES92321">
    <property type="protein sequence ID" value="AES92321"/>
    <property type="gene ID" value="MTR_4g128200"/>
</dbReference>
<evidence type="ECO:0000313" key="1">
    <source>
        <dbReference type="EMBL" id="AES92321.1"/>
    </source>
</evidence>
<dbReference type="Proteomes" id="UP000002051">
    <property type="component" value="Chromosome 4"/>
</dbReference>